<comment type="similarity">
    <text evidence="1 4 5">Belongs to the universal ribosomal protein uL15 family.</text>
</comment>
<reference evidence="8 9" key="1">
    <citation type="submission" date="2017-08" db="EMBL/GenBank/DDBJ databases">
        <title>Infants hospitalized years apart are colonized by the same room-sourced microbial strains.</title>
        <authorList>
            <person name="Brooks B."/>
            <person name="Olm M.R."/>
            <person name="Firek B.A."/>
            <person name="Baker R."/>
            <person name="Thomas B.C."/>
            <person name="Morowitz M.J."/>
            <person name="Banfield J.F."/>
        </authorList>
    </citation>
    <scope>NUCLEOTIDE SEQUENCE [LARGE SCALE GENOMIC DNA]</scope>
    <source>
        <strain evidence="8">S2_005_002_R2_29</strain>
    </source>
</reference>
<dbReference type="InterPro" id="IPR030878">
    <property type="entry name" value="Ribosomal_uL15"/>
</dbReference>
<evidence type="ECO:0000256" key="2">
    <source>
        <dbReference type="ARBA" id="ARBA00022980"/>
    </source>
</evidence>
<dbReference type="GO" id="GO:0006412">
    <property type="term" value="P:translation"/>
    <property type="evidence" value="ECO:0007669"/>
    <property type="project" value="UniProtKB-UniRule"/>
</dbReference>
<dbReference type="HAMAP" id="MF_01341">
    <property type="entry name" value="Ribosomal_uL15"/>
    <property type="match status" value="1"/>
</dbReference>
<dbReference type="PANTHER" id="PTHR12934">
    <property type="entry name" value="50S RIBOSOMAL PROTEIN L15"/>
    <property type="match status" value="1"/>
</dbReference>
<evidence type="ECO:0000313" key="9">
    <source>
        <dbReference type="Proteomes" id="UP000249417"/>
    </source>
</evidence>
<protein>
    <recommendedName>
        <fullName evidence="4">Large ribosomal subunit protein uL15</fullName>
    </recommendedName>
</protein>
<feature type="domain" description="Large ribosomal subunit protein uL15/eL18" evidence="7">
    <location>
        <begin position="76"/>
        <end position="148"/>
    </location>
</feature>
<dbReference type="InterPro" id="IPR021131">
    <property type="entry name" value="Ribosomal_uL15/eL18"/>
</dbReference>
<dbReference type="EMBL" id="QFQB01000059">
    <property type="protein sequence ID" value="PZQ45201.1"/>
    <property type="molecule type" value="Genomic_DNA"/>
</dbReference>
<keyword evidence="3 4" id="KW-0687">Ribonucleoprotein</keyword>
<evidence type="ECO:0000256" key="3">
    <source>
        <dbReference type="ARBA" id="ARBA00023274"/>
    </source>
</evidence>
<dbReference type="GO" id="GO:0019843">
    <property type="term" value="F:rRNA binding"/>
    <property type="evidence" value="ECO:0007669"/>
    <property type="project" value="UniProtKB-UniRule"/>
</dbReference>
<dbReference type="Proteomes" id="UP000249417">
    <property type="component" value="Unassembled WGS sequence"/>
</dbReference>
<comment type="caution">
    <text evidence="8">The sequence shown here is derived from an EMBL/GenBank/DDBJ whole genome shotgun (WGS) entry which is preliminary data.</text>
</comment>
<dbReference type="GO" id="GO:0022625">
    <property type="term" value="C:cytosolic large ribosomal subunit"/>
    <property type="evidence" value="ECO:0007669"/>
    <property type="project" value="TreeGrafter"/>
</dbReference>
<keyword evidence="4" id="KW-0699">rRNA-binding</keyword>
<dbReference type="InterPro" id="IPR005749">
    <property type="entry name" value="Ribosomal_uL15_bac-type"/>
</dbReference>
<dbReference type="PROSITE" id="PS00475">
    <property type="entry name" value="RIBOSOMAL_L15"/>
    <property type="match status" value="1"/>
</dbReference>
<feature type="region of interest" description="Disordered" evidence="6">
    <location>
        <begin position="1"/>
        <end position="24"/>
    </location>
</feature>
<accession>A0A2W5MV82</accession>
<evidence type="ECO:0000256" key="6">
    <source>
        <dbReference type="SAM" id="MobiDB-lite"/>
    </source>
</evidence>
<sequence length="164" mass="17480">MKLNELKPNEGAKHNYKRVGRGIGSGKGKTAGVGVKGQKARSGVAIKGFEGGQMPLYMRLPKHGFKNFFGKEYAIVTLARLEQAIASKLIDTKGVIDEDTLLKNKVISHKRDGVRLIGNGTLKSKVSLKISGATKSAAEAVSKAGGSLEIIKIEVAPVVRKKAK</sequence>
<name>A0A2W5MV82_9BACT</name>
<dbReference type="Pfam" id="PF00828">
    <property type="entry name" value="Ribosomal_L27A"/>
    <property type="match status" value="1"/>
</dbReference>
<dbReference type="InterPro" id="IPR001196">
    <property type="entry name" value="Ribosomal_uL15_CS"/>
</dbReference>
<organism evidence="8 9">
    <name type="scientific">Micavibrio aeruginosavorus</name>
    <dbReference type="NCBI Taxonomy" id="349221"/>
    <lineage>
        <taxon>Bacteria</taxon>
        <taxon>Pseudomonadati</taxon>
        <taxon>Bdellovibrionota</taxon>
        <taxon>Bdellovibrionia</taxon>
        <taxon>Bdellovibrionales</taxon>
        <taxon>Pseudobdellovibrionaceae</taxon>
        <taxon>Micavibrio</taxon>
    </lineage>
</organism>
<gene>
    <name evidence="4" type="primary">rplO</name>
    <name evidence="8" type="ORF">DI551_08160</name>
</gene>
<feature type="compositionally biased region" description="Basic and acidic residues" evidence="6">
    <location>
        <begin position="1"/>
        <end position="13"/>
    </location>
</feature>
<dbReference type="InterPro" id="IPR036227">
    <property type="entry name" value="Ribosomal_uL15/eL18_sf"/>
</dbReference>
<dbReference type="NCBIfam" id="TIGR01071">
    <property type="entry name" value="rplO_bact"/>
    <property type="match status" value="1"/>
</dbReference>
<dbReference type="AlphaFoldDB" id="A0A2W5MV82"/>
<evidence type="ECO:0000256" key="5">
    <source>
        <dbReference type="RuleBase" id="RU003888"/>
    </source>
</evidence>
<evidence type="ECO:0000256" key="4">
    <source>
        <dbReference type="HAMAP-Rule" id="MF_01341"/>
    </source>
</evidence>
<keyword evidence="2 4" id="KW-0689">Ribosomal protein</keyword>
<dbReference type="GO" id="GO:0003735">
    <property type="term" value="F:structural constituent of ribosome"/>
    <property type="evidence" value="ECO:0007669"/>
    <property type="project" value="InterPro"/>
</dbReference>
<dbReference type="PANTHER" id="PTHR12934:SF11">
    <property type="entry name" value="LARGE RIBOSOMAL SUBUNIT PROTEIN UL15M"/>
    <property type="match status" value="1"/>
</dbReference>
<evidence type="ECO:0000256" key="1">
    <source>
        <dbReference type="ARBA" id="ARBA00007320"/>
    </source>
</evidence>
<proteinExistence type="inferred from homology"/>
<evidence type="ECO:0000259" key="7">
    <source>
        <dbReference type="Pfam" id="PF00828"/>
    </source>
</evidence>
<dbReference type="Gene3D" id="3.100.10.10">
    <property type="match status" value="1"/>
</dbReference>
<dbReference type="SUPFAM" id="SSF52080">
    <property type="entry name" value="Ribosomal proteins L15p and L18e"/>
    <property type="match status" value="1"/>
</dbReference>
<evidence type="ECO:0000313" key="8">
    <source>
        <dbReference type="EMBL" id="PZQ45201.1"/>
    </source>
</evidence>
<comment type="subunit">
    <text evidence="4">Part of the 50S ribosomal subunit.</text>
</comment>
<comment type="function">
    <text evidence="4">Binds to the 23S rRNA.</text>
</comment>
<keyword evidence="4" id="KW-0694">RNA-binding</keyword>